<dbReference type="EMBL" id="DXFP01000021">
    <property type="protein sequence ID" value="HIX01679.1"/>
    <property type="molecule type" value="Genomic_DNA"/>
</dbReference>
<feature type="domain" description="HTH tetR-type" evidence="3">
    <location>
        <begin position="6"/>
        <end position="66"/>
    </location>
</feature>
<protein>
    <submittedName>
        <fullName evidence="4">TetR/AcrR family transcriptional regulator</fullName>
    </submittedName>
</protein>
<gene>
    <name evidence="4" type="ORF">H9861_02875</name>
</gene>
<dbReference type="InterPro" id="IPR001647">
    <property type="entry name" value="HTH_TetR"/>
</dbReference>
<proteinExistence type="predicted"/>
<accession>A0A9D1UWK6</accession>
<name>A0A9D1UWK6_9LACO</name>
<evidence type="ECO:0000313" key="5">
    <source>
        <dbReference type="Proteomes" id="UP000823963"/>
    </source>
</evidence>
<dbReference type="InterPro" id="IPR009057">
    <property type="entry name" value="Homeodomain-like_sf"/>
</dbReference>
<dbReference type="PROSITE" id="PS50977">
    <property type="entry name" value="HTH_TETR_2"/>
    <property type="match status" value="1"/>
</dbReference>
<evidence type="ECO:0000256" key="1">
    <source>
        <dbReference type="ARBA" id="ARBA00023125"/>
    </source>
</evidence>
<keyword evidence="1 2" id="KW-0238">DNA-binding</keyword>
<sequence length="179" mass="21139">MDRRVVRTVNRIKKSFIDLLQEEDFSKITVKMICDAADIERKTFYLHFKDKYDLLDKILEDKMEHFREHVNAIPNVAPADFYYEALNFYDRNKDIFHKVYKGRGSVPIRKKVQQYVLKRLEMRYGENHNPAVMNFVSAGISGVFEAYVTGKLHEDKRKIANDIANLVGQAREYLDKNEN</sequence>
<dbReference type="GO" id="GO:0003677">
    <property type="term" value="F:DNA binding"/>
    <property type="evidence" value="ECO:0007669"/>
    <property type="project" value="UniProtKB-UniRule"/>
</dbReference>
<dbReference type="Pfam" id="PF00440">
    <property type="entry name" value="TetR_N"/>
    <property type="match status" value="1"/>
</dbReference>
<comment type="caution">
    <text evidence="4">The sequence shown here is derived from an EMBL/GenBank/DDBJ whole genome shotgun (WGS) entry which is preliminary data.</text>
</comment>
<dbReference type="Gene3D" id="1.10.357.10">
    <property type="entry name" value="Tetracycline Repressor, domain 2"/>
    <property type="match status" value="1"/>
</dbReference>
<evidence type="ECO:0000256" key="2">
    <source>
        <dbReference type="PROSITE-ProRule" id="PRU00335"/>
    </source>
</evidence>
<organism evidence="4 5">
    <name type="scientific">Candidatus Ligilactobacillus excrementigallinarum</name>
    <dbReference type="NCBI Taxonomy" id="2838641"/>
    <lineage>
        <taxon>Bacteria</taxon>
        <taxon>Bacillati</taxon>
        <taxon>Bacillota</taxon>
        <taxon>Bacilli</taxon>
        <taxon>Lactobacillales</taxon>
        <taxon>Lactobacillaceae</taxon>
        <taxon>Ligilactobacillus</taxon>
    </lineage>
</organism>
<reference evidence="4" key="1">
    <citation type="journal article" date="2021" name="PeerJ">
        <title>Extensive microbial diversity within the chicken gut microbiome revealed by metagenomics and culture.</title>
        <authorList>
            <person name="Gilroy R."/>
            <person name="Ravi A."/>
            <person name="Getino M."/>
            <person name="Pursley I."/>
            <person name="Horton D.L."/>
            <person name="Alikhan N.F."/>
            <person name="Baker D."/>
            <person name="Gharbi K."/>
            <person name="Hall N."/>
            <person name="Watson M."/>
            <person name="Adriaenssens E.M."/>
            <person name="Foster-Nyarko E."/>
            <person name="Jarju S."/>
            <person name="Secka A."/>
            <person name="Antonio M."/>
            <person name="Oren A."/>
            <person name="Chaudhuri R.R."/>
            <person name="La Ragione R."/>
            <person name="Hildebrand F."/>
            <person name="Pallen M.J."/>
        </authorList>
    </citation>
    <scope>NUCLEOTIDE SEQUENCE</scope>
    <source>
        <strain evidence="4">6627</strain>
    </source>
</reference>
<dbReference type="Proteomes" id="UP000823963">
    <property type="component" value="Unassembled WGS sequence"/>
</dbReference>
<feature type="DNA-binding region" description="H-T-H motif" evidence="2">
    <location>
        <begin position="29"/>
        <end position="48"/>
    </location>
</feature>
<evidence type="ECO:0000313" key="4">
    <source>
        <dbReference type="EMBL" id="HIX01679.1"/>
    </source>
</evidence>
<dbReference type="AlphaFoldDB" id="A0A9D1UWK6"/>
<dbReference type="PANTHER" id="PTHR43479">
    <property type="entry name" value="ACREF/ENVCD OPERON REPRESSOR-RELATED"/>
    <property type="match status" value="1"/>
</dbReference>
<dbReference type="SUPFAM" id="SSF46689">
    <property type="entry name" value="Homeodomain-like"/>
    <property type="match status" value="1"/>
</dbReference>
<evidence type="ECO:0000259" key="3">
    <source>
        <dbReference type="PROSITE" id="PS50977"/>
    </source>
</evidence>
<dbReference type="InterPro" id="IPR050624">
    <property type="entry name" value="HTH-type_Tx_Regulator"/>
</dbReference>
<reference evidence="4" key="2">
    <citation type="submission" date="2021-04" db="EMBL/GenBank/DDBJ databases">
        <authorList>
            <person name="Gilroy R."/>
        </authorList>
    </citation>
    <scope>NUCLEOTIDE SEQUENCE</scope>
    <source>
        <strain evidence="4">6627</strain>
    </source>
</reference>
<dbReference type="PANTHER" id="PTHR43479:SF7">
    <property type="entry name" value="TETR-FAMILY TRANSCRIPTIONAL REGULATOR"/>
    <property type="match status" value="1"/>
</dbReference>